<evidence type="ECO:0000256" key="1">
    <source>
        <dbReference type="SAM" id="Coils"/>
    </source>
</evidence>
<evidence type="ECO:0000313" key="3">
    <source>
        <dbReference type="EMBL" id="SMH29573.1"/>
    </source>
</evidence>
<gene>
    <name evidence="3" type="ORF">SAMN02982922_0911</name>
</gene>
<dbReference type="EMBL" id="FXBL01000004">
    <property type="protein sequence ID" value="SMH29573.1"/>
    <property type="molecule type" value="Genomic_DNA"/>
</dbReference>
<feature type="coiled-coil region" evidence="1">
    <location>
        <begin position="52"/>
        <end position="111"/>
    </location>
</feature>
<name>A0A1X7MXR0_9HYPH</name>
<protein>
    <submittedName>
        <fullName evidence="3">P-type conjugative transfer protein TrbJ</fullName>
    </submittedName>
</protein>
<reference evidence="4" key="1">
    <citation type="submission" date="2017-04" db="EMBL/GenBank/DDBJ databases">
        <authorList>
            <person name="Varghese N."/>
            <person name="Submissions S."/>
        </authorList>
    </citation>
    <scope>NUCLEOTIDE SEQUENCE [LARGE SCALE GENOMIC DNA]</scope>
    <source>
        <strain evidence="4">B5P</strain>
    </source>
</reference>
<dbReference type="InterPro" id="IPR014147">
    <property type="entry name" value="T4SS_TrbJ"/>
</dbReference>
<organism evidence="3 4">
    <name type="scientific">Mesorhizobium australicum</name>
    <dbReference type="NCBI Taxonomy" id="536018"/>
    <lineage>
        <taxon>Bacteria</taxon>
        <taxon>Pseudomonadati</taxon>
        <taxon>Pseudomonadota</taxon>
        <taxon>Alphaproteobacteria</taxon>
        <taxon>Hyphomicrobiales</taxon>
        <taxon>Phyllobacteriaceae</taxon>
        <taxon>Mesorhizobium</taxon>
    </lineage>
</organism>
<keyword evidence="1" id="KW-0175">Coiled coil</keyword>
<evidence type="ECO:0000256" key="2">
    <source>
        <dbReference type="SAM" id="MobiDB-lite"/>
    </source>
</evidence>
<dbReference type="Proteomes" id="UP000193083">
    <property type="component" value="Unassembled WGS sequence"/>
</dbReference>
<sequence length="259" mass="27904">MTHRRSRTHAVLLAATILSVPVAFTPVAVTPAYALFGFGRIVFDPSNYAENVVQAARALEQINNQIQSLQNEAQMLINQARNLASLPYSSLQSLQQSVAKTQQLLGEAQRIAFDVQQIDQIFSQQYANMDLSASDQQLIELARERWGNTVGALQDAMRVQAGVVGNIETQRAELSNLVGESQGATGALQATQAGNQILALQAQQLSDLTALLAANGRADALTAAEQAAAAEQGREQRRRFLEPGSGYQPGNAQMFPGDN</sequence>
<feature type="region of interest" description="Disordered" evidence="2">
    <location>
        <begin position="240"/>
        <end position="259"/>
    </location>
</feature>
<keyword evidence="4" id="KW-1185">Reference proteome</keyword>
<dbReference type="RefSeq" id="WP_085463062.1">
    <property type="nucleotide sequence ID" value="NZ_FXBL01000004.1"/>
</dbReference>
<dbReference type="AlphaFoldDB" id="A0A1X7MXR0"/>
<proteinExistence type="predicted"/>
<dbReference type="NCBIfam" id="NF010448">
    <property type="entry name" value="PRK13874.1"/>
    <property type="match status" value="1"/>
</dbReference>
<dbReference type="OrthoDB" id="9807335at2"/>
<evidence type="ECO:0000313" key="4">
    <source>
        <dbReference type="Proteomes" id="UP000193083"/>
    </source>
</evidence>
<accession>A0A1X7MXR0</accession>
<dbReference type="NCBIfam" id="TIGR02780">
    <property type="entry name" value="TrbJ_Ti"/>
    <property type="match status" value="1"/>
</dbReference>